<comment type="subcellular location">
    <subcellularLocation>
        <location evidence="1">Membrane</location>
        <topology evidence="1">Multi-pass membrane protein</topology>
    </subcellularLocation>
</comment>
<feature type="transmembrane region" description="Helical" evidence="7">
    <location>
        <begin position="550"/>
        <end position="571"/>
    </location>
</feature>
<dbReference type="GO" id="GO:0005262">
    <property type="term" value="F:calcium channel activity"/>
    <property type="evidence" value="ECO:0007669"/>
    <property type="project" value="InterPro"/>
</dbReference>
<dbReference type="PANTHER" id="PTHR21535">
    <property type="entry name" value="MAGNESIUM AND COBALT TRANSPORT PROTEIN/MITOCHONDRIAL IMPORT INNER MEMBRANE TRANSLOCASE SUBUNIT TIM8"/>
    <property type="match status" value="1"/>
</dbReference>
<evidence type="ECO:0000256" key="4">
    <source>
        <dbReference type="ARBA" id="ARBA00022989"/>
    </source>
</evidence>
<evidence type="ECO:0000256" key="3">
    <source>
        <dbReference type="ARBA" id="ARBA00022692"/>
    </source>
</evidence>
<dbReference type="SUPFAM" id="SSF143865">
    <property type="entry name" value="CorA soluble domain-like"/>
    <property type="match status" value="1"/>
</dbReference>
<dbReference type="Gene3D" id="3.30.460.20">
    <property type="entry name" value="CorA soluble domain-like"/>
    <property type="match status" value="1"/>
</dbReference>
<evidence type="ECO:0000313" key="9">
    <source>
        <dbReference type="Proteomes" id="UP000053958"/>
    </source>
</evidence>
<dbReference type="AlphaFoldDB" id="A0A0F4YLE7"/>
<dbReference type="FunFam" id="1.20.58.340:FF:000006">
    <property type="entry name" value="CorA family metal ion transporter"/>
    <property type="match status" value="1"/>
</dbReference>
<dbReference type="InterPro" id="IPR045861">
    <property type="entry name" value="CorA_cytoplasmic_dom"/>
</dbReference>
<keyword evidence="9" id="KW-1185">Reference proteome</keyword>
<proteinExistence type="inferred from homology"/>
<dbReference type="Gene3D" id="1.20.58.340">
    <property type="entry name" value="Magnesium transport protein CorA, transmembrane region"/>
    <property type="match status" value="2"/>
</dbReference>
<dbReference type="Pfam" id="PF12929">
    <property type="entry name" value="Mid1"/>
    <property type="match status" value="1"/>
</dbReference>
<dbReference type="GO" id="GO:0098703">
    <property type="term" value="P:calcium ion import across plasma membrane"/>
    <property type="evidence" value="ECO:0007669"/>
    <property type="project" value="InterPro"/>
</dbReference>
<sequence length="1250" mass="139190">MSETPRSEKSLTRFSTPVPELDDHRFQMDSEPQVDATPGGLPDHQQQQQNVARLGRASETVERPDLLQVRDALRESGTMSRDFEQAIVDDDRSGRDIDCFARRLSMDPSCRHRRRSRNQQDMAPRSRESSVSNRSPSPPNSVDAFADPRRRERANTMDSHAAPDMETILQRTVSGGSRAQRPTFSNASATRPEQGDVRLEVPESACGCSYAEPSRIPVIDYEELEEFVALNRKTKPRRNARKHSMSSQSRNQKNENEPTRFSFFSSECQSTIHAAELGDLVLPGDTFRDLFQLGPDGGVWWLDVLNPTEAEIGALSRAFSIHPLTAEDIMTQEAREKVELFKQYYFVCFRTFYQMDRTSERFLEPVNLYMVVYRDGVLSFSFTENPHAANVRKRIGKLRDYVSLSSDWICYAMIDDIVDSFGPIIREVEVESEAIEDHVFIARVDDFESFLPRIGELRKKVMSLMRLLGGKADVIKGFSKRCNEQYSVTPRGDIGLYLGDIQDHVVTMMSNLGHFEKMLSRSHSNYLAQLNVNNLVLGNHVNKILSKVTLIASLLVPMNLICGLWGMNVPVPGRDSEGLDANVYKLILFFSVYLVILSASRFAATFAATLFLVALYYFVLSNLGGFAYALDVDPVIRQDHEYPLLIEGGSTHEADGAQSSVVRRVPAGMIALGNNQFKLSNIKIGETQWWVFPKEAVLGPKAPPTPGLPAYIPANTSSDGVTTQDSKKRRGEEDLNGDEDDDENEDENGLSKRSTTVYVSLNTCLKPDLNTTDPKAAQNEPLPPLQVYISTSEKLQQPGPGIDSPDQRMYTADAGYMGATVAADGDVYIAVAAPNTTAYKGIYNYQLAASIDAYFHSVDDTDPFLFFIDSDINSALLVTNNVTQSSPNSTNYQQWMHITPPFTIFAHNVNDSAISGLERSYCALSQLAQLRKGNNAISVGMTSRGLGNKPKEQFYITGLNRSSTYYGILGMEGNSTDSGNGVVGGGGKVWRPMNFTTKSGAYLFFFLPYVSRLEIFPNSLDYTDENCALLYNLSFCSEVAYAVPSNPSLDLAKLSEIYDSNAAALYKNFSYSLSLIPCNTSSTSMYSLAVDCDDCASAYKQWLCAVTIPRCYDFSSDFSYLMPRNAGQAFLNGSSLPDDDPLRKSPITNASRNPLIDSEIKPGPYKEILPCQDLCYDLVRTCPSALGFSCPTGKWLNMSYGWRDPNGDITCSYLGAAYYLNKGSKLGRNHLPVSLLLTLFSFWSVWELFL</sequence>
<dbReference type="CDD" id="cd12829">
    <property type="entry name" value="Alr1p-like"/>
    <property type="match status" value="1"/>
</dbReference>
<evidence type="ECO:0000256" key="1">
    <source>
        <dbReference type="ARBA" id="ARBA00004141"/>
    </source>
</evidence>
<feature type="compositionally biased region" description="Acidic residues" evidence="6">
    <location>
        <begin position="734"/>
        <end position="748"/>
    </location>
</feature>
<dbReference type="GO" id="GO:0005886">
    <property type="term" value="C:plasma membrane"/>
    <property type="evidence" value="ECO:0007669"/>
    <property type="project" value="TreeGrafter"/>
</dbReference>
<reference evidence="8 9" key="1">
    <citation type="submission" date="2015-04" db="EMBL/GenBank/DDBJ databases">
        <authorList>
            <person name="Heijne W.H."/>
            <person name="Fedorova N.D."/>
            <person name="Nierman W.C."/>
            <person name="Vollebregt A.W."/>
            <person name="Zhao Z."/>
            <person name="Wu L."/>
            <person name="Kumar M."/>
            <person name="Stam H."/>
            <person name="van den Berg M.A."/>
            <person name="Pel H.J."/>
        </authorList>
    </citation>
    <scope>NUCLEOTIDE SEQUENCE [LARGE SCALE GENOMIC DNA]</scope>
    <source>
        <strain evidence="8 9">CBS 393.64</strain>
    </source>
</reference>
<evidence type="ECO:0000256" key="5">
    <source>
        <dbReference type="ARBA" id="ARBA00023136"/>
    </source>
</evidence>
<feature type="region of interest" description="Disordered" evidence="6">
    <location>
        <begin position="109"/>
        <end position="196"/>
    </location>
</feature>
<protein>
    <submittedName>
        <fullName evidence="8">CorA family metal ion transporter</fullName>
    </submittedName>
</protein>
<dbReference type="Pfam" id="PF01544">
    <property type="entry name" value="CorA"/>
    <property type="match status" value="1"/>
</dbReference>
<evidence type="ECO:0000256" key="6">
    <source>
        <dbReference type="SAM" id="MobiDB-lite"/>
    </source>
</evidence>
<keyword evidence="3 7" id="KW-0812">Transmembrane</keyword>
<dbReference type="InterPro" id="IPR044089">
    <property type="entry name" value="Alr1-like"/>
</dbReference>
<feature type="compositionally biased region" description="Basic and acidic residues" evidence="6">
    <location>
        <begin position="1"/>
        <end position="11"/>
    </location>
</feature>
<feature type="compositionally biased region" description="Basic residues" evidence="6">
    <location>
        <begin position="234"/>
        <end position="244"/>
    </location>
</feature>
<dbReference type="RefSeq" id="XP_013325040.1">
    <property type="nucleotide sequence ID" value="XM_013469586.1"/>
</dbReference>
<dbReference type="InterPro" id="IPR045863">
    <property type="entry name" value="CorA_TM1_TM2"/>
</dbReference>
<comment type="caution">
    <text evidence="8">The sequence shown here is derived from an EMBL/GenBank/DDBJ whole genome shotgun (WGS) entry which is preliminary data.</text>
</comment>
<accession>A0A0F4YLE7</accession>
<dbReference type="GO" id="GO:0015095">
    <property type="term" value="F:magnesium ion transmembrane transporter activity"/>
    <property type="evidence" value="ECO:0007669"/>
    <property type="project" value="InterPro"/>
</dbReference>
<dbReference type="InterPro" id="IPR024338">
    <property type="entry name" value="MID1/Yam8"/>
</dbReference>
<feature type="region of interest" description="Disordered" evidence="6">
    <location>
        <begin position="1"/>
        <end position="95"/>
    </location>
</feature>
<keyword evidence="5 7" id="KW-0472">Membrane</keyword>
<dbReference type="STRING" id="1408163.A0A0F4YLE7"/>
<dbReference type="Proteomes" id="UP000053958">
    <property type="component" value="Unassembled WGS sequence"/>
</dbReference>
<feature type="transmembrane region" description="Helical" evidence="7">
    <location>
        <begin position="583"/>
        <end position="604"/>
    </location>
</feature>
<dbReference type="SUPFAM" id="SSF144083">
    <property type="entry name" value="Magnesium transport protein CorA, transmembrane region"/>
    <property type="match status" value="1"/>
</dbReference>
<comment type="similarity">
    <text evidence="2">Belongs to the CorA metal ion transporter (MIT) (TC 1.A.35) family.</text>
</comment>
<name>A0A0F4YLE7_RASE3</name>
<dbReference type="GO" id="GO:0010961">
    <property type="term" value="P:intracellular magnesium ion homeostasis"/>
    <property type="evidence" value="ECO:0007669"/>
    <property type="project" value="TreeGrafter"/>
</dbReference>
<dbReference type="FunFam" id="3.30.460.20:FF:000002">
    <property type="entry name" value="Cora family metal ion transporter"/>
    <property type="match status" value="1"/>
</dbReference>
<evidence type="ECO:0000313" key="8">
    <source>
        <dbReference type="EMBL" id="KKA18428.1"/>
    </source>
</evidence>
<dbReference type="GeneID" id="25319887"/>
<feature type="compositionally biased region" description="Polar residues" evidence="6">
    <location>
        <begin position="714"/>
        <end position="724"/>
    </location>
</feature>
<dbReference type="EMBL" id="LASV01000456">
    <property type="protein sequence ID" value="KKA18428.1"/>
    <property type="molecule type" value="Genomic_DNA"/>
</dbReference>
<feature type="region of interest" description="Disordered" evidence="6">
    <location>
        <begin position="234"/>
        <end position="258"/>
    </location>
</feature>
<dbReference type="OrthoDB" id="29879at2759"/>
<evidence type="ECO:0000256" key="7">
    <source>
        <dbReference type="SAM" id="Phobius"/>
    </source>
</evidence>
<dbReference type="InterPro" id="IPR002523">
    <property type="entry name" value="MgTranspt_CorA/ZnTranspt_ZntB"/>
</dbReference>
<organism evidence="8 9">
    <name type="scientific">Rasamsonia emersonii (strain ATCC 16479 / CBS 393.64 / IMI 116815)</name>
    <dbReference type="NCBI Taxonomy" id="1408163"/>
    <lineage>
        <taxon>Eukaryota</taxon>
        <taxon>Fungi</taxon>
        <taxon>Dikarya</taxon>
        <taxon>Ascomycota</taxon>
        <taxon>Pezizomycotina</taxon>
        <taxon>Eurotiomycetes</taxon>
        <taxon>Eurotiomycetidae</taxon>
        <taxon>Eurotiales</taxon>
        <taxon>Trichocomaceae</taxon>
        <taxon>Rasamsonia</taxon>
    </lineage>
</organism>
<evidence type="ECO:0000256" key="2">
    <source>
        <dbReference type="ARBA" id="ARBA00009765"/>
    </source>
</evidence>
<gene>
    <name evidence="8" type="ORF">T310_7616</name>
</gene>
<feature type="region of interest" description="Disordered" evidence="6">
    <location>
        <begin position="703"/>
        <end position="753"/>
    </location>
</feature>
<feature type="compositionally biased region" description="Basic and acidic residues" evidence="6">
    <location>
        <begin position="81"/>
        <end position="95"/>
    </location>
</feature>
<feature type="compositionally biased region" description="Polar residues" evidence="6">
    <location>
        <begin position="169"/>
        <end position="191"/>
    </location>
</feature>
<keyword evidence="4 7" id="KW-1133">Transmembrane helix</keyword>
<feature type="compositionally biased region" description="Basic and acidic residues" evidence="6">
    <location>
        <begin position="146"/>
        <end position="155"/>
    </location>
</feature>
<dbReference type="PANTHER" id="PTHR21535:SF55">
    <property type="entry name" value="MAGNESIUM TRANSPORTER ALR1-RELATED"/>
    <property type="match status" value="1"/>
</dbReference>